<accession>A0AC35TXG6</accession>
<organism evidence="1 2">
    <name type="scientific">Rhabditophanes sp. KR3021</name>
    <dbReference type="NCBI Taxonomy" id="114890"/>
    <lineage>
        <taxon>Eukaryota</taxon>
        <taxon>Metazoa</taxon>
        <taxon>Ecdysozoa</taxon>
        <taxon>Nematoda</taxon>
        <taxon>Chromadorea</taxon>
        <taxon>Rhabditida</taxon>
        <taxon>Tylenchina</taxon>
        <taxon>Panagrolaimomorpha</taxon>
        <taxon>Strongyloidoidea</taxon>
        <taxon>Alloionematidae</taxon>
        <taxon>Rhabditophanes</taxon>
    </lineage>
</organism>
<evidence type="ECO:0000313" key="1">
    <source>
        <dbReference type="Proteomes" id="UP000095286"/>
    </source>
</evidence>
<proteinExistence type="predicted"/>
<reference evidence="2" key="1">
    <citation type="submission" date="2016-11" db="UniProtKB">
        <authorList>
            <consortium name="WormBaseParasite"/>
        </authorList>
    </citation>
    <scope>IDENTIFICATION</scope>
    <source>
        <strain evidence="2">KR3021</strain>
    </source>
</reference>
<sequence length="1251" mass="143484">MEYYYFRIKPFEYTDVTLRKQYQLNFTFYDTERKVFFGENKVTKAITPPRNNFLDWKEHFFFYGGFGGRDVVVAIELVELNAPTNIESGPNEVTVGWGVFKFNGSLGLHEYGSKAGHETLIHLYEGTPLILMYMDLDNMENENIKKLQTNFTVIVQSCKALSKLTKFFPQFQIISQKDVIPGIGNIETFEIKPQIVGILENISISFPDGDSIFETLILNRLNYENCLKEDIKYDPQKHNSYSVLERRLKIGVHNGLMYVSKPFTIKMSGEESFDSKEQWLDKSMFKFEEESIEDFVPANFIIPAGITLSNLVSDPNIDVIFSVEYLVGYKPVNQKETYATKVIKYSWGVWQPFGKSNKSSVSHVMLTGGPRPNPEESIYVKSFLGVNEDNKPILIPSMTIKFRFKLDNVVLEKSSVRTIVKPVVVEETMSEVDFNESKVEREVLRQIENAPKKSHLYEETFIRPGKETFLKDQRIQVFDDPTLETKILIPTSTNYSRKDFEFFNSYKFPAYYDYMNQPPKIVDTTVDEVFYERKEELDNLVTNEITIEFMGINFFQNKLYDPVEKKYYFFTFQFYRFKEVVTEKLSIFQKFSSISEEPFVLQRVDSNDMILKEVNSGLQIKFTIDSSPYLNGRPTDFIEYLRTSNLSIDVWDGLSLIHLGTAIVPLKHLCRQGLPAITTCQKAAIIQNGLEEQDTTIGSIYLNLSNIGKPTLTSRLVKPHSDGINQSSRLVTSTKIPLHVYAQVHAIPMPIPTFAPNLGQDEKWIEGLSGIKMDSKDLNIDRLPESIKAKVLESKMIYDEEIVNYQKTKAQSKADMLLKTAFKGITTNATLFVPNGEATFFEFELENIQTVNVDVAIHINDIRLEVVENASEWSSLKKEFNVSGNVEKDMFHRNSNNDLCVYFKPMEKVKIPFKYSEYIESAGPEFTSILKVIFIKEKSRTTMSILELTIHSASTYIHRSLRFFARQEQGFQRLIPINNAGSKDKIVALKCSNSKAACSIKNPAISPYGQNLFIKLHPDSTEAESISSFVICFYQSSQYTKVVEAWRIYIHFIPSLTVNTIMGQVKNFSLRFKCALNDKKMNYKVNSSSKAVRIFPEGVYQVANIEKGEAICQVIPFIQSDQVNFVSMVSTTPLALKSLYLLDIKVQEPNIVKVYNLSVTDFSSPTMIEKIPVLNPYGETKIFRVFSSNLDQIQVLDDLIQISPGKVASVRLKFFLDHTSVNRNHQTLIFVENTDNGAQEEAYRMQVLFKE</sequence>
<dbReference type="Proteomes" id="UP000095286">
    <property type="component" value="Unplaced"/>
</dbReference>
<protein>
    <submittedName>
        <fullName evidence="2">C2 domain-containing protein</fullName>
    </submittedName>
</protein>
<evidence type="ECO:0000313" key="2">
    <source>
        <dbReference type="WBParaSite" id="RSKR_0000517000.1"/>
    </source>
</evidence>
<name>A0AC35TXG6_9BILA</name>
<dbReference type="WBParaSite" id="RSKR_0000517000.1">
    <property type="protein sequence ID" value="RSKR_0000517000.1"/>
    <property type="gene ID" value="RSKR_0000517000"/>
</dbReference>